<evidence type="ECO:0000313" key="1">
    <source>
        <dbReference type="EMBL" id="MBB5341453.1"/>
    </source>
</evidence>
<proteinExistence type="predicted"/>
<sequence>MRLSEPKEKWLLVDNVEDPAFELSEGDGAIELFARSANYQPYSVTVQTKDGK</sequence>
<dbReference type="EMBL" id="JACHEA010000001">
    <property type="protein sequence ID" value="MBB5341453.1"/>
    <property type="molecule type" value="Genomic_DNA"/>
</dbReference>
<protein>
    <submittedName>
        <fullName evidence="1">Uncharacterized protein</fullName>
    </submittedName>
</protein>
<comment type="caution">
    <text evidence="1">The sequence shown here is derived from an EMBL/GenBank/DDBJ whole genome shotgun (WGS) entry which is preliminary data.</text>
</comment>
<keyword evidence="2" id="KW-1185">Reference proteome</keyword>
<dbReference type="Proteomes" id="UP000569005">
    <property type="component" value="Unassembled WGS sequence"/>
</dbReference>
<organism evidence="1 2">
    <name type="scientific">Tunturiibacter gelidiferens</name>
    <dbReference type="NCBI Taxonomy" id="3069689"/>
    <lineage>
        <taxon>Bacteria</taxon>
        <taxon>Pseudomonadati</taxon>
        <taxon>Acidobacteriota</taxon>
        <taxon>Terriglobia</taxon>
        <taxon>Terriglobales</taxon>
        <taxon>Acidobacteriaceae</taxon>
        <taxon>Tunturiibacter</taxon>
    </lineage>
</organism>
<gene>
    <name evidence="1" type="ORF">HDF13_003786</name>
</gene>
<reference evidence="1" key="1">
    <citation type="submission" date="2020-08" db="EMBL/GenBank/DDBJ databases">
        <title>Genomic Encyclopedia of Type Strains, Phase IV (KMG-V): Genome sequencing to study the core and pangenomes of soil and plant-associated prokaryotes.</title>
        <authorList>
            <person name="Whitman W."/>
        </authorList>
    </citation>
    <scope>NUCLEOTIDE SEQUENCE</scope>
    <source>
        <strain evidence="1">M8UP15</strain>
    </source>
</reference>
<evidence type="ECO:0000313" key="2">
    <source>
        <dbReference type="Proteomes" id="UP000569005"/>
    </source>
</evidence>
<accession>A0ACC5P3N6</accession>
<name>A0ACC5P3N6_9BACT</name>